<feature type="domain" description="DUF3868" evidence="1">
    <location>
        <begin position="12"/>
        <end position="102"/>
    </location>
</feature>
<evidence type="ECO:0000259" key="1">
    <source>
        <dbReference type="Pfam" id="PF12984"/>
    </source>
</evidence>
<evidence type="ECO:0000313" key="2">
    <source>
        <dbReference type="EMBL" id="BEG99040.1"/>
    </source>
</evidence>
<proteinExistence type="predicted"/>
<dbReference type="InterPro" id="IPR011990">
    <property type="entry name" value="TPR-like_helical_dom_sf"/>
</dbReference>
<dbReference type="Pfam" id="PF12984">
    <property type="entry name" value="DUF3868"/>
    <property type="match status" value="1"/>
</dbReference>
<dbReference type="SUPFAM" id="SSF48452">
    <property type="entry name" value="TPR-like"/>
    <property type="match status" value="1"/>
</dbReference>
<gene>
    <name evidence="2" type="ORF">BSYN_13050</name>
</gene>
<dbReference type="InterPro" id="IPR024480">
    <property type="entry name" value="DUF3868"/>
</dbReference>
<keyword evidence="3" id="KW-1185">Reference proteome</keyword>
<dbReference type="Gene3D" id="3.30.1330.60">
    <property type="entry name" value="OmpA-like domain"/>
    <property type="match status" value="1"/>
</dbReference>
<dbReference type="SUPFAM" id="SSF103088">
    <property type="entry name" value="OmpA-like"/>
    <property type="match status" value="1"/>
</dbReference>
<accession>A0ABN6ZAC3</accession>
<dbReference type="InterPro" id="IPR036737">
    <property type="entry name" value="OmpA-like_sf"/>
</dbReference>
<reference evidence="2 3" key="1">
    <citation type="submission" date="2023-04" db="EMBL/GenBank/DDBJ databases">
        <title>Draft genome sequence of acteroides sedimenti strain YN3PY1.</title>
        <authorList>
            <person name="Yoshida N."/>
        </authorList>
    </citation>
    <scope>NUCLEOTIDE SEQUENCE [LARGE SCALE GENOMIC DNA]</scope>
    <source>
        <strain evidence="2 3">YN3PY1</strain>
    </source>
</reference>
<sequence length="488" mass="55677">MLIQTMKIKIYITILALFLTLQTININAQQISSGELVRVTSSDIRKYDSQLFIEMTLDLSNLKIKSNRSMSIIPVLEAEGNSKVLPEVLINGRAKHFSYLRGSQKKTDKEIFTEVRRINNTSQKLNYKTNIDFKEWMRQGKLNLHIDLCGCGGASEENSTLVVINMSDLKESNAYSWIPAVAYIVPRAEAIKRRTEEGSAYLDFPVNKTVIYPEYRRNPAELEKIRQTIEVVKNDKNTIITAITIHGYASPEGSYANNTRLARERAEELKRYVMNLYDFDEKIITAYSTAEDWDGFVRFLNKSNLKEKDEILSIINQKILPDDKELKLKALNGGEPYRFILQNWFPALRHSDYKVNYIVRGFSVVETKNIIDKRPQLLSLQEMFLLAQTYEKGSEEFNEVFDIAVRMFPEDPTANLNAASIALNKRDLSAAKKYLAKADQSLAETINNKGVLAFLEGRTEDAKYLFSKAAAAGVTQSAENLKNIETQR</sequence>
<protein>
    <recommendedName>
        <fullName evidence="1">DUF3868 domain-containing protein</fullName>
    </recommendedName>
</protein>
<dbReference type="Proteomes" id="UP001496674">
    <property type="component" value="Chromosome"/>
</dbReference>
<organism evidence="2 3">
    <name type="scientific">Bacteroides sedimenti</name>
    <dbReference type="NCBI Taxonomy" id="2136147"/>
    <lineage>
        <taxon>Bacteria</taxon>
        <taxon>Pseudomonadati</taxon>
        <taxon>Bacteroidota</taxon>
        <taxon>Bacteroidia</taxon>
        <taxon>Bacteroidales</taxon>
        <taxon>Bacteroidaceae</taxon>
        <taxon>Bacteroides</taxon>
    </lineage>
</organism>
<dbReference type="Gene3D" id="1.25.40.10">
    <property type="entry name" value="Tetratricopeptide repeat domain"/>
    <property type="match status" value="1"/>
</dbReference>
<name>A0ABN6ZAC3_9BACE</name>
<evidence type="ECO:0000313" key="3">
    <source>
        <dbReference type="Proteomes" id="UP001496674"/>
    </source>
</evidence>
<dbReference type="EMBL" id="AP028055">
    <property type="protein sequence ID" value="BEG99040.1"/>
    <property type="molecule type" value="Genomic_DNA"/>
</dbReference>